<dbReference type="OrthoDB" id="4186927at2759"/>
<reference evidence="3" key="1">
    <citation type="journal article" date="2015" name="PLoS Genet.">
        <title>The dynamic genome and transcriptome of the human fungal pathogen Blastomyces and close relative Emmonsia.</title>
        <authorList>
            <person name="Munoz J.F."/>
            <person name="Gauthier G.M."/>
            <person name="Desjardins C.A."/>
            <person name="Gallo J.E."/>
            <person name="Holder J."/>
            <person name="Sullivan T.D."/>
            <person name="Marty A.J."/>
            <person name="Carmen J.C."/>
            <person name="Chen Z."/>
            <person name="Ding L."/>
            <person name="Gujja S."/>
            <person name="Magrini V."/>
            <person name="Misas E."/>
            <person name="Mitreva M."/>
            <person name="Priest M."/>
            <person name="Saif S."/>
            <person name="Whiston E.A."/>
            <person name="Young S."/>
            <person name="Zeng Q."/>
            <person name="Goldman W.E."/>
            <person name="Mardis E.R."/>
            <person name="Taylor J.W."/>
            <person name="McEwen J.G."/>
            <person name="Clay O.K."/>
            <person name="Klein B.S."/>
            <person name="Cuomo C.A."/>
        </authorList>
    </citation>
    <scope>NUCLEOTIDE SEQUENCE [LARGE SCALE GENOMIC DNA]</scope>
    <source>
        <strain evidence="3">UAMH 139</strain>
    </source>
</reference>
<dbReference type="AlphaFoldDB" id="A0A0H1BTD2"/>
<organism evidence="2 3">
    <name type="scientific">Blastomyces silverae</name>
    <dbReference type="NCBI Taxonomy" id="2060906"/>
    <lineage>
        <taxon>Eukaryota</taxon>
        <taxon>Fungi</taxon>
        <taxon>Dikarya</taxon>
        <taxon>Ascomycota</taxon>
        <taxon>Pezizomycotina</taxon>
        <taxon>Eurotiomycetes</taxon>
        <taxon>Eurotiomycetidae</taxon>
        <taxon>Onygenales</taxon>
        <taxon>Ajellomycetaceae</taxon>
        <taxon>Blastomyces</taxon>
    </lineage>
</organism>
<feature type="compositionally biased region" description="Polar residues" evidence="1">
    <location>
        <begin position="1"/>
        <end position="25"/>
    </location>
</feature>
<gene>
    <name evidence="2" type="ORF">EMPG_12582</name>
</gene>
<proteinExistence type="predicted"/>
<feature type="compositionally biased region" description="Basic and acidic residues" evidence="1">
    <location>
        <begin position="130"/>
        <end position="140"/>
    </location>
</feature>
<evidence type="ECO:0000313" key="2">
    <source>
        <dbReference type="EMBL" id="KLJ12386.1"/>
    </source>
</evidence>
<accession>A0A0H1BTD2</accession>
<evidence type="ECO:0000313" key="3">
    <source>
        <dbReference type="Proteomes" id="UP000053573"/>
    </source>
</evidence>
<feature type="compositionally biased region" description="Basic and acidic residues" evidence="1">
    <location>
        <begin position="385"/>
        <end position="405"/>
    </location>
</feature>
<feature type="compositionally biased region" description="Polar residues" evidence="1">
    <location>
        <begin position="170"/>
        <end position="182"/>
    </location>
</feature>
<sequence>MPPATRSGQKATDRTAQVGTGTESEANARGMFRNVGSKQGMRRRWTEGCKRLFSGDYQGRGQGTALWREQLGWEGEKPLRAIYHRYEAVGNPERKEDNSGTRFSWDVETGRWMHKSEWLKIKQHPGSGSSKREAKGKGSDEITGGIPITGVEGLRDNSHDIQALPMGRGDSNSNAGTDSGSLTHCPYGVILTPEEGPGEKKSAGEQSRAGPKEPAEVEGQRADASVASPEIHRRRRGVALGANPVPKPGERDAKAEPVTQRKCALKTTITLPLEIATGGNQAINREVVADGPRANRGRQPQQPIADEEGLSLTANIAPEPDQRATELSKCGGTEFVAQEDSYGGSLDANHALLNAQGDAGESRRVLRSRSARRGDPEGVVPEMDSFPKQKKEPGLPESQGEKPHAQEAVVLAAAESGRASRWRHIAPKPREYPKRQAARITRSRKDIPDAAPVGIRSQSVPGEQIVASSAPEVQARSQTQDMTLKEGAEAPARMSRKRKREETSTLTQGEAPVVTEGRPKRTRRPPKWYEG</sequence>
<feature type="compositionally biased region" description="Basic and acidic residues" evidence="1">
    <location>
        <begin position="210"/>
        <end position="221"/>
    </location>
</feature>
<dbReference type="Proteomes" id="UP000053573">
    <property type="component" value="Unassembled WGS sequence"/>
</dbReference>
<evidence type="ECO:0000256" key="1">
    <source>
        <dbReference type="SAM" id="MobiDB-lite"/>
    </source>
</evidence>
<name>A0A0H1BTD2_9EURO</name>
<feature type="region of interest" description="Disordered" evidence="1">
    <location>
        <begin position="289"/>
        <end position="309"/>
    </location>
</feature>
<feature type="region of interest" description="Disordered" evidence="1">
    <location>
        <begin position="354"/>
        <end position="531"/>
    </location>
</feature>
<feature type="region of interest" description="Disordered" evidence="1">
    <location>
        <begin position="119"/>
        <end position="260"/>
    </location>
</feature>
<protein>
    <submittedName>
        <fullName evidence="2">Uncharacterized protein</fullName>
    </submittedName>
</protein>
<feature type="compositionally biased region" description="Basic residues" evidence="1">
    <location>
        <begin position="520"/>
        <end position="531"/>
    </location>
</feature>
<keyword evidence="3" id="KW-1185">Reference proteome</keyword>
<dbReference type="EMBL" id="LDEV01000960">
    <property type="protein sequence ID" value="KLJ12386.1"/>
    <property type="molecule type" value="Genomic_DNA"/>
</dbReference>
<comment type="caution">
    <text evidence="2">The sequence shown here is derived from an EMBL/GenBank/DDBJ whole genome shotgun (WGS) entry which is preliminary data.</text>
</comment>
<feature type="region of interest" description="Disordered" evidence="1">
    <location>
        <begin position="1"/>
        <end position="40"/>
    </location>
</feature>